<accession>A0A7C4GK35</accession>
<dbReference type="PANTHER" id="PTHR36836">
    <property type="entry name" value="COLANIC ACID BIOSYNTHESIS PROTEIN WCAK"/>
    <property type="match status" value="1"/>
</dbReference>
<dbReference type="InterPro" id="IPR007345">
    <property type="entry name" value="Polysacch_pyruvyl_Trfase"/>
</dbReference>
<dbReference type="PANTHER" id="PTHR36836:SF1">
    <property type="entry name" value="COLANIC ACID BIOSYNTHESIS PROTEIN WCAK"/>
    <property type="match status" value="1"/>
</dbReference>
<sequence length="371" mass="43707">MKVWNLRILKNKIGAKIYYSKRTREILRSLNYQNDERQFVPLLNTPEHGNLGDHAIVLGELFFLQDTLPNLKVIEISGHHLRFDKNRVIKLLNKSNVILVHGGGYLGNLWPREEELFREIVERFASKKIFLFPQTIYFDKTHGGDQEEQISRSIYASHQMIHFFARENQSFKLLKEGFKLERVYLMPDMALYLTFERDVLGVLAHSKPRKNMAVFCMRNDRERVLNDLTNQEIELLVRKKNYEVEYTDTVMNSLVRPHERLNRVAEIFGKFSESRLIVTDRLHGMIFSFVTGTPCIALDNLSGKVRSFHETWFKNVSFIKFVSTPSEVEESLEMLLKLGEEDIAKELELAKKNFKLYFEELASLLKREIRW</sequence>
<gene>
    <name evidence="2" type="ORF">ENT77_05140</name>
</gene>
<name>A0A7C4GK35_9BACT</name>
<protein>
    <recommendedName>
        <fullName evidence="1">Polysaccharide pyruvyl transferase domain-containing protein</fullName>
    </recommendedName>
</protein>
<evidence type="ECO:0000313" key="2">
    <source>
        <dbReference type="EMBL" id="HGU40563.1"/>
    </source>
</evidence>
<dbReference type="Pfam" id="PF04230">
    <property type="entry name" value="PS_pyruv_trans"/>
    <property type="match status" value="1"/>
</dbReference>
<dbReference type="EMBL" id="DSZY01000025">
    <property type="protein sequence ID" value="HGU40563.1"/>
    <property type="molecule type" value="Genomic_DNA"/>
</dbReference>
<proteinExistence type="predicted"/>
<feature type="domain" description="Polysaccharide pyruvyl transferase" evidence="1">
    <location>
        <begin position="50"/>
        <end position="300"/>
    </location>
</feature>
<comment type="caution">
    <text evidence="2">The sequence shown here is derived from an EMBL/GenBank/DDBJ whole genome shotgun (WGS) entry which is preliminary data.</text>
</comment>
<reference evidence="2" key="1">
    <citation type="journal article" date="2020" name="mSystems">
        <title>Genome- and Community-Level Interaction Insights into Carbon Utilization and Element Cycling Functions of Hydrothermarchaeota in Hydrothermal Sediment.</title>
        <authorList>
            <person name="Zhou Z."/>
            <person name="Liu Y."/>
            <person name="Xu W."/>
            <person name="Pan J."/>
            <person name="Luo Z.H."/>
            <person name="Li M."/>
        </authorList>
    </citation>
    <scope>NUCLEOTIDE SEQUENCE [LARGE SCALE GENOMIC DNA]</scope>
    <source>
        <strain evidence="2">SpSt-609</strain>
    </source>
</reference>
<dbReference type="AlphaFoldDB" id="A0A7C4GK35"/>
<organism evidence="2">
    <name type="scientific">Fervidobacterium thailandense</name>
    <dbReference type="NCBI Taxonomy" id="1008305"/>
    <lineage>
        <taxon>Bacteria</taxon>
        <taxon>Thermotogati</taxon>
        <taxon>Thermotogota</taxon>
        <taxon>Thermotogae</taxon>
        <taxon>Thermotogales</taxon>
        <taxon>Fervidobacteriaceae</taxon>
        <taxon>Fervidobacterium</taxon>
    </lineage>
</organism>
<evidence type="ECO:0000259" key="1">
    <source>
        <dbReference type="Pfam" id="PF04230"/>
    </source>
</evidence>